<dbReference type="EC" id="1.18.1.6" evidence="8"/>
<proteinExistence type="inferred from homology"/>
<dbReference type="PRINTS" id="PR00419">
    <property type="entry name" value="ADXRDTASE"/>
</dbReference>
<dbReference type="PANTHER" id="PTHR48467:SF1">
    <property type="entry name" value="GLUTAMATE SYNTHASE 1 [NADH], CHLOROPLASTIC-LIKE"/>
    <property type="match status" value="1"/>
</dbReference>
<evidence type="ECO:0000256" key="5">
    <source>
        <dbReference type="ARBA" id="ARBA00022857"/>
    </source>
</evidence>
<dbReference type="AlphaFoldDB" id="A0A1V9YDK9"/>
<feature type="binding site" evidence="9">
    <location>
        <position position="38"/>
    </location>
    <ligand>
        <name>FAD</name>
        <dbReference type="ChEBI" id="CHEBI:57692"/>
    </ligand>
</feature>
<feature type="binding site" evidence="9">
    <location>
        <position position="103"/>
    </location>
    <ligand>
        <name>FAD</name>
        <dbReference type="ChEBI" id="CHEBI:57692"/>
    </ligand>
</feature>
<dbReference type="STRING" id="1202772.A0A1V9YDK9"/>
<dbReference type="Pfam" id="PF07992">
    <property type="entry name" value="Pyr_redox_2"/>
    <property type="match status" value="1"/>
</dbReference>
<comment type="similarity">
    <text evidence="2 8">Belongs to the ferredoxin--NADP reductase type 1 family.</text>
</comment>
<dbReference type="InterPro" id="IPR036188">
    <property type="entry name" value="FAD/NAD-bd_sf"/>
</dbReference>
<evidence type="ECO:0000313" key="13">
    <source>
        <dbReference type="Proteomes" id="UP000243579"/>
    </source>
</evidence>
<evidence type="ECO:0000256" key="3">
    <source>
        <dbReference type="ARBA" id="ARBA00022630"/>
    </source>
</evidence>
<feature type="binding site" evidence="10">
    <location>
        <begin position="218"/>
        <end position="219"/>
    </location>
    <ligand>
        <name>NADP(+)</name>
        <dbReference type="ChEBI" id="CHEBI:58349"/>
    </ligand>
</feature>
<keyword evidence="6 8" id="KW-0560">Oxidoreductase</keyword>
<keyword evidence="13" id="KW-1185">Reference proteome</keyword>
<dbReference type="PANTHER" id="PTHR48467">
    <property type="entry name" value="GLUTAMATE SYNTHASE 1 [NADH], CHLOROPLASTIC-LIKE"/>
    <property type="match status" value="1"/>
</dbReference>
<keyword evidence="5 8" id="KW-0521">NADP</keyword>
<evidence type="ECO:0000256" key="6">
    <source>
        <dbReference type="ARBA" id="ARBA00023002"/>
    </source>
</evidence>
<reference evidence="12 13" key="1">
    <citation type="journal article" date="2014" name="Genome Biol. Evol.">
        <title>The secreted proteins of Achlya hypogyna and Thraustotheca clavata identify the ancestral oomycete secretome and reveal gene acquisitions by horizontal gene transfer.</title>
        <authorList>
            <person name="Misner I."/>
            <person name="Blouin N."/>
            <person name="Leonard G."/>
            <person name="Richards T.A."/>
            <person name="Lane C.E."/>
        </authorList>
    </citation>
    <scope>NUCLEOTIDE SEQUENCE [LARGE SCALE GENOMIC DNA]</scope>
    <source>
        <strain evidence="12 13">ATCC 48635</strain>
    </source>
</reference>
<gene>
    <name evidence="12" type="ORF">ACHHYP_14280</name>
</gene>
<accession>A0A1V9YDK9</accession>
<comment type="caution">
    <text evidence="12">The sequence shown here is derived from an EMBL/GenBank/DDBJ whole genome shotgun (WGS) entry which is preliminary data.</text>
</comment>
<dbReference type="InterPro" id="IPR023753">
    <property type="entry name" value="FAD/NAD-binding_dom"/>
</dbReference>
<feature type="binding site" evidence="10">
    <location>
        <begin position="174"/>
        <end position="177"/>
    </location>
    <ligand>
        <name>NADP(+)</name>
        <dbReference type="ChEBI" id="CHEBI:58349"/>
    </ligand>
</feature>
<feature type="binding site" evidence="10">
    <location>
        <position position="230"/>
    </location>
    <ligand>
        <name>NADP(+)</name>
        <dbReference type="ChEBI" id="CHEBI:58349"/>
    </ligand>
</feature>
<dbReference type="GO" id="GO:0016491">
    <property type="term" value="F:oxidoreductase activity"/>
    <property type="evidence" value="ECO:0007669"/>
    <property type="project" value="UniProtKB-KW"/>
</dbReference>
<evidence type="ECO:0000256" key="4">
    <source>
        <dbReference type="ARBA" id="ARBA00022827"/>
    </source>
</evidence>
<evidence type="ECO:0000256" key="10">
    <source>
        <dbReference type="PIRSR" id="PIRSR000362-2"/>
    </source>
</evidence>
<keyword evidence="8" id="KW-0496">Mitochondrion</keyword>
<dbReference type="Proteomes" id="UP000243579">
    <property type="component" value="Unassembled WGS sequence"/>
</dbReference>
<feature type="domain" description="FAD/NAD(P)-binding" evidence="11">
    <location>
        <begin position="29"/>
        <end position="190"/>
    </location>
</feature>
<feature type="binding site" evidence="9">
    <location>
        <position position="67"/>
    </location>
    <ligand>
        <name>FAD</name>
        <dbReference type="ChEBI" id="CHEBI:57692"/>
    </ligand>
</feature>
<protein>
    <recommendedName>
        <fullName evidence="8">NADPH:adrenodoxin oxidoreductase, mitochondrial</fullName>
        <ecNumber evidence="8">1.18.1.6</ecNumber>
    </recommendedName>
</protein>
<evidence type="ECO:0000256" key="8">
    <source>
        <dbReference type="PIRNR" id="PIRNR000362"/>
    </source>
</evidence>
<evidence type="ECO:0000313" key="12">
    <source>
        <dbReference type="EMBL" id="OQR83777.1"/>
    </source>
</evidence>
<organism evidence="12 13">
    <name type="scientific">Achlya hypogyna</name>
    <name type="common">Oomycete</name>
    <name type="synonym">Protoachlya hypogyna</name>
    <dbReference type="NCBI Taxonomy" id="1202772"/>
    <lineage>
        <taxon>Eukaryota</taxon>
        <taxon>Sar</taxon>
        <taxon>Stramenopiles</taxon>
        <taxon>Oomycota</taxon>
        <taxon>Saprolegniomycetes</taxon>
        <taxon>Saprolegniales</taxon>
        <taxon>Achlyaceae</taxon>
        <taxon>Achlya</taxon>
    </lineage>
</organism>
<evidence type="ECO:0000259" key="11">
    <source>
        <dbReference type="Pfam" id="PF07992"/>
    </source>
</evidence>
<dbReference type="EMBL" id="JNBR01002078">
    <property type="protein sequence ID" value="OQR83777.1"/>
    <property type="molecule type" value="Genomic_DNA"/>
</dbReference>
<evidence type="ECO:0000256" key="1">
    <source>
        <dbReference type="ARBA" id="ARBA00001974"/>
    </source>
</evidence>
<keyword evidence="4 8" id="KW-0274">FAD</keyword>
<keyword evidence="3 8" id="KW-0285">Flavoprotein</keyword>
<dbReference type="SUPFAM" id="SSF51971">
    <property type="entry name" value="Nucleotide-binding domain"/>
    <property type="match status" value="1"/>
</dbReference>
<evidence type="ECO:0000256" key="7">
    <source>
        <dbReference type="ARBA" id="ARBA00048933"/>
    </source>
</evidence>
<feature type="binding site" evidence="9">
    <location>
        <begin position="413"/>
        <end position="415"/>
    </location>
    <ligand>
        <name>FAD</name>
        <dbReference type="ChEBI" id="CHEBI:57692"/>
    </ligand>
</feature>
<sequence>MLGLLRTSARRPQWLATRAMSTETDNLKRVCIVGSGPAGFYTAKYLLKEHSGVHVDMLEALPTPYGLVRSGVAPDHPEVKNVMNDFNEVASDPRFTFLGNVNVGSDVSVPELQEHYNAVVLASGATDDRKLNVPGENLTGVMAARSFVNWYNGHPAFRDLDVPLDSDTAVVIGQGNVAVDCARILSKSPAELSSTDISAHALDALAKGGIKKVVLVGRRGCAQAAFTMKELREITRLEDAACVMNPAELNSGLNPASLKEIEETRSQKRMYQLLSTEFPLQILPISPVCTVAKDYTANAQSSRQIQIRFLLSPVEFLPDAKDPTRVGAIKVEVNQLSGEAFAQKASGTGEFEVIPCGLVLRSIGYKSTPLEHVPFDTKRNVLSNVAGRIVEPATQAVVRGLYCAGWVKRGPSGIIGTNINDARETVASLLADVAELPAATKDATALHEALRAKKRVVSWLDYGRIEAAEAAAGAAVGKPREKFTSVAAMLDTLQ</sequence>
<dbReference type="GO" id="GO:0005739">
    <property type="term" value="C:mitochondrion"/>
    <property type="evidence" value="ECO:0007669"/>
    <property type="project" value="UniProtKB-SubCell"/>
</dbReference>
<feature type="binding site" evidence="9">
    <location>
        <position position="406"/>
    </location>
    <ligand>
        <name>FAD</name>
        <dbReference type="ChEBI" id="CHEBI:57692"/>
    </ligand>
</feature>
<dbReference type="InterPro" id="IPR021163">
    <property type="entry name" value="Ferredox_Rdtase_adrenod"/>
</dbReference>
<feature type="binding site" evidence="10">
    <location>
        <position position="413"/>
    </location>
    <ligand>
        <name>NADP(+)</name>
        <dbReference type="ChEBI" id="CHEBI:58349"/>
    </ligand>
</feature>
<dbReference type="OrthoDB" id="333024at2759"/>
<evidence type="ECO:0000256" key="9">
    <source>
        <dbReference type="PIRSR" id="PIRSR000362-1"/>
    </source>
</evidence>
<feature type="binding site" evidence="9">
    <location>
        <position position="59"/>
    </location>
    <ligand>
        <name>FAD</name>
        <dbReference type="ChEBI" id="CHEBI:57692"/>
    </ligand>
</feature>
<dbReference type="Gene3D" id="3.50.50.60">
    <property type="entry name" value="FAD/NAD(P)-binding domain"/>
    <property type="match status" value="1"/>
</dbReference>
<evidence type="ECO:0000256" key="2">
    <source>
        <dbReference type="ARBA" id="ARBA00008312"/>
    </source>
</evidence>
<name>A0A1V9YDK9_ACHHY</name>
<dbReference type="InterPro" id="IPR055275">
    <property type="entry name" value="Ferredox_Rdtase"/>
</dbReference>
<dbReference type="Gene3D" id="3.40.50.720">
    <property type="entry name" value="NAD(P)-binding Rossmann-like Domain"/>
    <property type="match status" value="1"/>
</dbReference>
<comment type="cofactor">
    <cofactor evidence="1 8 9">
        <name>FAD</name>
        <dbReference type="ChEBI" id="CHEBI:57692"/>
    </cofactor>
</comment>
<comment type="catalytic activity">
    <reaction evidence="7 8">
        <text>2 reduced [adrenodoxin] + NADP(+) + H(+) = 2 oxidized [adrenodoxin] + NADPH</text>
        <dbReference type="Rhea" id="RHEA:42312"/>
        <dbReference type="Rhea" id="RHEA-COMP:9998"/>
        <dbReference type="Rhea" id="RHEA-COMP:9999"/>
        <dbReference type="ChEBI" id="CHEBI:15378"/>
        <dbReference type="ChEBI" id="CHEBI:33737"/>
        <dbReference type="ChEBI" id="CHEBI:33738"/>
        <dbReference type="ChEBI" id="CHEBI:57783"/>
        <dbReference type="ChEBI" id="CHEBI:58349"/>
        <dbReference type="EC" id="1.18.1.6"/>
    </reaction>
</comment>
<dbReference type="PIRSF" id="PIRSF000362">
    <property type="entry name" value="FNR"/>
    <property type="match status" value="1"/>
</dbReference>
<comment type="subcellular location">
    <subcellularLocation>
        <location evidence="8">Mitochondrion</location>
    </subcellularLocation>
</comment>